<dbReference type="SUPFAM" id="SSF52047">
    <property type="entry name" value="RNI-like"/>
    <property type="match status" value="1"/>
</dbReference>
<organism evidence="1 2">
    <name type="scientific">Rotaria sordida</name>
    <dbReference type="NCBI Taxonomy" id="392033"/>
    <lineage>
        <taxon>Eukaryota</taxon>
        <taxon>Metazoa</taxon>
        <taxon>Spiralia</taxon>
        <taxon>Gnathifera</taxon>
        <taxon>Rotifera</taxon>
        <taxon>Eurotatoria</taxon>
        <taxon>Bdelloidea</taxon>
        <taxon>Philodinida</taxon>
        <taxon>Philodinidae</taxon>
        <taxon>Rotaria</taxon>
    </lineage>
</organism>
<dbReference type="Proteomes" id="UP000663864">
    <property type="component" value="Unassembled WGS sequence"/>
</dbReference>
<proteinExistence type="predicted"/>
<evidence type="ECO:0000313" key="2">
    <source>
        <dbReference type="Proteomes" id="UP000663864"/>
    </source>
</evidence>
<reference evidence="1" key="1">
    <citation type="submission" date="2021-02" db="EMBL/GenBank/DDBJ databases">
        <authorList>
            <person name="Nowell W R."/>
        </authorList>
    </citation>
    <scope>NUCLEOTIDE SEQUENCE</scope>
</reference>
<comment type="caution">
    <text evidence="1">The sequence shown here is derived from an EMBL/GenBank/DDBJ whole genome shotgun (WGS) entry which is preliminary data.</text>
</comment>
<dbReference type="Gene3D" id="3.80.10.10">
    <property type="entry name" value="Ribonuclease Inhibitor"/>
    <property type="match status" value="1"/>
</dbReference>
<name>A0A815CV55_9BILA</name>
<sequence length="403" mass="48180">ESLTSINKNQISSVIIDFNKHEKVNPIKDTNASILTHMLTTFSNLEYLNFCPSSIWNYRLFFWNPYPHISSSTLLELHISLIRFTDCLYILDGRFIKLQSLHVDINSISIPLSKLININQEKLPNLRSFSLYCGMATTAYDKLILPLLQRMSNLENLRLNILVYDKNQFIDGNDLKENILNHMLQLERFEFYICSDFYFYNQIDFPSKEDIQYTFKDFKSDQVICYIDYFEENQRSLCHIYSYPYILKYYDIITNNFPGGLFKYVREVELYDERPFEHEFFLQIVQSFPFIKELSIKNLKPQNKKFCKESENNKYDFMIIKYSYLTNLTLYYAHDDYIEEFLIDTNICLPNNSLHLNINYEQRKRVTHNFTRDLTRINCAKLNSLCLNGDQLPIYAKDYFPQL</sequence>
<dbReference type="EMBL" id="CAJNOT010002151">
    <property type="protein sequence ID" value="CAF1288995.1"/>
    <property type="molecule type" value="Genomic_DNA"/>
</dbReference>
<gene>
    <name evidence="1" type="ORF">ZHD862_LOCUS27345</name>
</gene>
<dbReference type="AlphaFoldDB" id="A0A815CV55"/>
<dbReference type="InterPro" id="IPR032675">
    <property type="entry name" value="LRR_dom_sf"/>
</dbReference>
<accession>A0A815CV55</accession>
<feature type="non-terminal residue" evidence="1">
    <location>
        <position position="1"/>
    </location>
</feature>
<evidence type="ECO:0000313" key="1">
    <source>
        <dbReference type="EMBL" id="CAF1288995.1"/>
    </source>
</evidence>
<protein>
    <submittedName>
        <fullName evidence="1">Uncharacterized protein</fullName>
    </submittedName>
</protein>